<dbReference type="InterPro" id="IPR029039">
    <property type="entry name" value="Flavoprotein-like_sf"/>
</dbReference>
<dbReference type="Pfam" id="PF03358">
    <property type="entry name" value="FMN_red"/>
    <property type="match status" value="1"/>
</dbReference>
<dbReference type="GO" id="GO:0016491">
    <property type="term" value="F:oxidoreductase activity"/>
    <property type="evidence" value="ECO:0007669"/>
    <property type="project" value="UniProtKB-KW"/>
</dbReference>
<dbReference type="EMBL" id="CP036259">
    <property type="protein sequence ID" value="QDR81252.1"/>
    <property type="molecule type" value="Genomic_DNA"/>
</dbReference>
<feature type="domain" description="NADPH-dependent FMN reductase-like" evidence="3">
    <location>
        <begin position="41"/>
        <end position="196"/>
    </location>
</feature>
<evidence type="ECO:0000313" key="5">
    <source>
        <dbReference type="Proteomes" id="UP000320776"/>
    </source>
</evidence>
<keyword evidence="5" id="KW-1185">Reference proteome</keyword>
<protein>
    <submittedName>
        <fullName evidence="4">2-amino-4-deoxychorismate dehydrogenase</fullName>
        <ecNumber evidence="4">1.3.99.24</ecNumber>
    </submittedName>
</protein>
<reference evidence="4 5" key="1">
    <citation type="submission" date="2019-02" db="EMBL/GenBank/DDBJ databases">
        <title>Closed genome of Sporomusa termitida DSM 4440.</title>
        <authorList>
            <person name="Poehlein A."/>
            <person name="Daniel R."/>
        </authorList>
    </citation>
    <scope>NUCLEOTIDE SEQUENCE [LARGE SCALE GENOMIC DNA]</scope>
    <source>
        <strain evidence="4 5">DSM 4440</strain>
    </source>
</reference>
<proteinExistence type="predicted"/>
<dbReference type="PANTHER" id="PTHR43278">
    <property type="entry name" value="NAD(P)H-DEPENDENT FMN-CONTAINING OXIDOREDUCTASE YWQN-RELATED"/>
    <property type="match status" value="1"/>
</dbReference>
<name>A0A517DV62_9FIRM</name>
<dbReference type="InterPro" id="IPR051796">
    <property type="entry name" value="ISF_SsuE-like"/>
</dbReference>
<keyword evidence="2" id="KW-0288">FMN</keyword>
<sequence length="231" mass="25725">MIEEAGHNTLVREMTLQIWRQYRKRQQNDITKNERKVTELKVIAFNGSPRINGNTEQSLKIVLAELKNEGIETEIIQLGGRKVFGCLACGMCLETKDNRCIRQDDEMNIFIRKMIEADGIIIGSPTYCSNVSTEVKALIDRCGFVSKANGGDMLRGKVGAAVVSVRRAGATFTYSAINFFFGISEMVMPSSSYWNMTLALNPGDVQKDEEGIQTFQTLGKNIATLLKQLKG</sequence>
<dbReference type="SUPFAM" id="SSF52218">
    <property type="entry name" value="Flavoproteins"/>
    <property type="match status" value="1"/>
</dbReference>
<evidence type="ECO:0000256" key="2">
    <source>
        <dbReference type="ARBA" id="ARBA00022643"/>
    </source>
</evidence>
<keyword evidence="1" id="KW-0285">Flavoprotein</keyword>
<evidence type="ECO:0000259" key="3">
    <source>
        <dbReference type="Pfam" id="PF03358"/>
    </source>
</evidence>
<dbReference type="EC" id="1.3.99.24" evidence="4"/>
<evidence type="ECO:0000256" key="1">
    <source>
        <dbReference type="ARBA" id="ARBA00022630"/>
    </source>
</evidence>
<keyword evidence="4" id="KW-0560">Oxidoreductase</keyword>
<dbReference type="AlphaFoldDB" id="A0A517DV62"/>
<organism evidence="4 5">
    <name type="scientific">Sporomusa termitida</name>
    <dbReference type="NCBI Taxonomy" id="2377"/>
    <lineage>
        <taxon>Bacteria</taxon>
        <taxon>Bacillati</taxon>
        <taxon>Bacillota</taxon>
        <taxon>Negativicutes</taxon>
        <taxon>Selenomonadales</taxon>
        <taxon>Sporomusaceae</taxon>
        <taxon>Sporomusa</taxon>
    </lineage>
</organism>
<gene>
    <name evidence="4" type="primary">sgcG</name>
    <name evidence="4" type="ORF">SPTER_26260</name>
</gene>
<accession>A0A517DV62</accession>
<evidence type="ECO:0000313" key="4">
    <source>
        <dbReference type="EMBL" id="QDR81252.1"/>
    </source>
</evidence>
<dbReference type="KEGG" id="sted:SPTER_26260"/>
<dbReference type="Gene3D" id="3.40.50.360">
    <property type="match status" value="1"/>
</dbReference>
<dbReference type="Proteomes" id="UP000320776">
    <property type="component" value="Chromosome"/>
</dbReference>
<dbReference type="InterPro" id="IPR005025">
    <property type="entry name" value="FMN_Rdtase-like_dom"/>
</dbReference>
<dbReference type="PANTHER" id="PTHR43278:SF4">
    <property type="entry name" value="NAD(P)H-DEPENDENT FMN-CONTAINING OXIDOREDUCTASE YWQN-RELATED"/>
    <property type="match status" value="1"/>
</dbReference>